<dbReference type="InterPro" id="IPR052358">
    <property type="entry name" value="Aro_Compnd_Degr_Hydrolases"/>
</dbReference>
<organism evidence="2 3">
    <name type="scientific">Histidinibacterium lentulum</name>
    <dbReference type="NCBI Taxonomy" id="2480588"/>
    <lineage>
        <taxon>Bacteria</taxon>
        <taxon>Pseudomonadati</taxon>
        <taxon>Pseudomonadota</taxon>
        <taxon>Alphaproteobacteria</taxon>
        <taxon>Rhodobacterales</taxon>
        <taxon>Paracoccaceae</taxon>
        <taxon>Histidinibacterium</taxon>
    </lineage>
</organism>
<dbReference type="AlphaFoldDB" id="A0A3N2QS34"/>
<dbReference type="SUPFAM" id="SSF51556">
    <property type="entry name" value="Metallo-dependent hydrolases"/>
    <property type="match status" value="1"/>
</dbReference>
<dbReference type="Proteomes" id="UP000268016">
    <property type="component" value="Unassembled WGS sequence"/>
</dbReference>
<name>A0A3N2QS34_9RHOB</name>
<dbReference type="Gene3D" id="3.20.20.140">
    <property type="entry name" value="Metal-dependent hydrolases"/>
    <property type="match status" value="1"/>
</dbReference>
<evidence type="ECO:0000313" key="2">
    <source>
        <dbReference type="EMBL" id="ROT97805.1"/>
    </source>
</evidence>
<proteinExistence type="predicted"/>
<dbReference type="PANTHER" id="PTHR35563:SF2">
    <property type="entry name" value="BARREL METAL-DEPENDENT HYDROLASE, PUTATIVE (AFU_ORTHOLOGUE AFUA_1G16240)-RELATED"/>
    <property type="match status" value="1"/>
</dbReference>
<dbReference type="RefSeq" id="WP_123643813.1">
    <property type="nucleotide sequence ID" value="NZ_ML119091.1"/>
</dbReference>
<dbReference type="EMBL" id="RDRB01000011">
    <property type="protein sequence ID" value="ROT97805.1"/>
    <property type="molecule type" value="Genomic_DNA"/>
</dbReference>
<feature type="domain" description="Amidohydrolase-related" evidence="1">
    <location>
        <begin position="25"/>
        <end position="292"/>
    </location>
</feature>
<sequence>MTIRDCIAPHRHPSVPDITLPKGSIDTHVHVFYDKYWLSPARGYNPPESTLEDLKHLHSQLGVDRVVFTQPSPYGTDNSAIIDGMTALNAETPDRARMVVAVDADVTEEQIAEWDRIGGRGVRLNTDNKGGMPIGFDEIPDLEAKLKPFGWHIEWLFPGKDIVELMPVLKKIEVPQSIGHFAYQPAKAGVGAEGFQALLGLVRDGNTWVKISGANRVSETDLPPYDDVLPMARALIEANPERIMWGTDWPHPNKYEVNPDDGDLVNAFGEWVTDEEMRRKIMVDTPAAFYRF</sequence>
<comment type="caution">
    <text evidence="2">The sequence shown here is derived from an EMBL/GenBank/DDBJ whole genome shotgun (WGS) entry which is preliminary data.</text>
</comment>
<dbReference type="InterPro" id="IPR006680">
    <property type="entry name" value="Amidohydro-rel"/>
</dbReference>
<dbReference type="PANTHER" id="PTHR35563">
    <property type="entry name" value="BARREL METAL-DEPENDENT HYDROLASE, PUTATIVE (AFU_ORTHOLOGUE AFUA_1G16240)-RELATED"/>
    <property type="match status" value="1"/>
</dbReference>
<accession>A0A3N2QS34</accession>
<dbReference type="GO" id="GO:0016787">
    <property type="term" value="F:hydrolase activity"/>
    <property type="evidence" value="ECO:0007669"/>
    <property type="project" value="InterPro"/>
</dbReference>
<evidence type="ECO:0000313" key="3">
    <source>
        <dbReference type="Proteomes" id="UP000268016"/>
    </source>
</evidence>
<evidence type="ECO:0000259" key="1">
    <source>
        <dbReference type="Pfam" id="PF04909"/>
    </source>
</evidence>
<protein>
    <recommendedName>
        <fullName evidence="1">Amidohydrolase-related domain-containing protein</fullName>
    </recommendedName>
</protein>
<dbReference type="OrthoDB" id="9787654at2"/>
<gene>
    <name evidence="2" type="ORF">EAT49_18565</name>
</gene>
<dbReference type="Pfam" id="PF04909">
    <property type="entry name" value="Amidohydro_2"/>
    <property type="match status" value="1"/>
</dbReference>
<keyword evidence="3" id="KW-1185">Reference proteome</keyword>
<dbReference type="InterPro" id="IPR032466">
    <property type="entry name" value="Metal_Hydrolase"/>
</dbReference>
<reference evidence="2 3" key="1">
    <citation type="submission" date="2018-10" db="EMBL/GenBank/DDBJ databases">
        <title>Histidinibacterium lentulum gen. nov., sp. nov., a marine bacterium from the culture broth of Picochlorum sp. 122.</title>
        <authorList>
            <person name="Wang G."/>
        </authorList>
    </citation>
    <scope>NUCLEOTIDE SEQUENCE [LARGE SCALE GENOMIC DNA]</scope>
    <source>
        <strain evidence="2 3">B17</strain>
    </source>
</reference>